<protein>
    <submittedName>
        <fullName evidence="1">Uncharacterized protein</fullName>
    </submittedName>
</protein>
<proteinExistence type="predicted"/>
<evidence type="ECO:0000313" key="2">
    <source>
        <dbReference type="Proteomes" id="UP000828390"/>
    </source>
</evidence>
<dbReference type="Proteomes" id="UP000828390">
    <property type="component" value="Unassembled WGS sequence"/>
</dbReference>
<comment type="caution">
    <text evidence="1">The sequence shown here is derived from an EMBL/GenBank/DDBJ whole genome shotgun (WGS) entry which is preliminary data.</text>
</comment>
<gene>
    <name evidence="1" type="ORF">DPMN_017316</name>
</gene>
<reference evidence="1" key="2">
    <citation type="submission" date="2020-11" db="EMBL/GenBank/DDBJ databases">
        <authorList>
            <person name="McCartney M.A."/>
            <person name="Auch B."/>
            <person name="Kono T."/>
            <person name="Mallez S."/>
            <person name="Becker A."/>
            <person name="Gohl D.M."/>
            <person name="Silverstein K.A.T."/>
            <person name="Koren S."/>
            <person name="Bechman K.B."/>
            <person name="Herman A."/>
            <person name="Abrahante J.E."/>
            <person name="Garbe J."/>
        </authorList>
    </citation>
    <scope>NUCLEOTIDE SEQUENCE</scope>
    <source>
        <strain evidence="1">Duluth1</strain>
        <tissue evidence="1">Whole animal</tissue>
    </source>
</reference>
<reference evidence="1" key="1">
    <citation type="journal article" date="2019" name="bioRxiv">
        <title>The Genome of the Zebra Mussel, Dreissena polymorpha: A Resource for Invasive Species Research.</title>
        <authorList>
            <person name="McCartney M.A."/>
            <person name="Auch B."/>
            <person name="Kono T."/>
            <person name="Mallez S."/>
            <person name="Zhang Y."/>
            <person name="Obille A."/>
            <person name="Becker A."/>
            <person name="Abrahante J.E."/>
            <person name="Garbe J."/>
            <person name="Badalamenti J.P."/>
            <person name="Herman A."/>
            <person name="Mangelson H."/>
            <person name="Liachko I."/>
            <person name="Sullivan S."/>
            <person name="Sone E.D."/>
            <person name="Koren S."/>
            <person name="Silverstein K.A.T."/>
            <person name="Beckman K.B."/>
            <person name="Gohl D.M."/>
        </authorList>
    </citation>
    <scope>NUCLEOTIDE SEQUENCE</scope>
    <source>
        <strain evidence="1">Duluth1</strain>
        <tissue evidence="1">Whole animal</tissue>
    </source>
</reference>
<name>A0A9D4NH86_DREPO</name>
<dbReference type="AlphaFoldDB" id="A0A9D4NH86"/>
<keyword evidence="2" id="KW-1185">Reference proteome</keyword>
<organism evidence="1 2">
    <name type="scientific">Dreissena polymorpha</name>
    <name type="common">Zebra mussel</name>
    <name type="synonym">Mytilus polymorpha</name>
    <dbReference type="NCBI Taxonomy" id="45954"/>
    <lineage>
        <taxon>Eukaryota</taxon>
        <taxon>Metazoa</taxon>
        <taxon>Spiralia</taxon>
        <taxon>Lophotrochozoa</taxon>
        <taxon>Mollusca</taxon>
        <taxon>Bivalvia</taxon>
        <taxon>Autobranchia</taxon>
        <taxon>Heteroconchia</taxon>
        <taxon>Euheterodonta</taxon>
        <taxon>Imparidentia</taxon>
        <taxon>Neoheterodontei</taxon>
        <taxon>Myida</taxon>
        <taxon>Dreissenoidea</taxon>
        <taxon>Dreissenidae</taxon>
        <taxon>Dreissena</taxon>
    </lineage>
</organism>
<accession>A0A9D4NH86</accession>
<sequence length="51" mass="5737">MPKRGALCNDSWKSARKILPRFLTSVKRSPICPRIPMACQLPSSKVLQKTP</sequence>
<dbReference type="EMBL" id="JAIWYP010000001">
    <property type="protein sequence ID" value="KAH3893172.1"/>
    <property type="molecule type" value="Genomic_DNA"/>
</dbReference>
<evidence type="ECO:0000313" key="1">
    <source>
        <dbReference type="EMBL" id="KAH3893172.1"/>
    </source>
</evidence>